<keyword evidence="2 4" id="KW-0689">Ribosomal protein</keyword>
<organism evidence="4">
    <name type="scientific">Paramecium caudatum</name>
    <dbReference type="NCBI Taxonomy" id="5885"/>
    <lineage>
        <taxon>Eukaryota</taxon>
        <taxon>Sar</taxon>
        <taxon>Alveolata</taxon>
        <taxon>Ciliophora</taxon>
        <taxon>Intramacronucleata</taxon>
        <taxon>Oligohymenophorea</taxon>
        <taxon>Peniculida</taxon>
        <taxon>Parameciidae</taxon>
        <taxon>Paramecium</taxon>
    </lineage>
</organism>
<gene>
    <name evidence="4" type="primary">rps19</name>
</gene>
<evidence type="ECO:0000256" key="1">
    <source>
        <dbReference type="ARBA" id="ARBA00007345"/>
    </source>
</evidence>
<keyword evidence="4" id="KW-0496">Mitochondrion</keyword>
<evidence type="ECO:0000256" key="2">
    <source>
        <dbReference type="ARBA" id="ARBA00022980"/>
    </source>
</evidence>
<dbReference type="SUPFAM" id="SSF54570">
    <property type="entry name" value="Ribosomal protein S19"/>
    <property type="match status" value="1"/>
</dbReference>
<keyword evidence="3" id="KW-0687">Ribonucleoprotein</keyword>
<proteinExistence type="inferred from homology"/>
<protein>
    <submittedName>
        <fullName evidence="4">Ribosomal protein S19</fullName>
    </submittedName>
</protein>
<dbReference type="InterPro" id="IPR002222">
    <property type="entry name" value="Ribosomal_uS19"/>
</dbReference>
<reference evidence="4" key="1">
    <citation type="journal article" date="2011" name="BMC Genomics">
        <title>The mitochondrial genome sequence of the ciliate Paramecium caudatum reveals a shift in nucleotide composition and codon usage within the genus Paramecium.</title>
        <authorList>
            <person name="Barth D."/>
            <person name="Berendonk T.U."/>
        </authorList>
    </citation>
    <scope>NUCLEOTIDE SEQUENCE</scope>
    <source>
        <strain evidence="4">GB-E</strain>
    </source>
</reference>
<dbReference type="GO" id="GO:0006412">
    <property type="term" value="P:translation"/>
    <property type="evidence" value="ECO:0007669"/>
    <property type="project" value="InterPro"/>
</dbReference>
<dbReference type="PIRSF" id="PIRSF002144">
    <property type="entry name" value="Ribosomal_S19"/>
    <property type="match status" value="1"/>
</dbReference>
<dbReference type="GO" id="GO:0005840">
    <property type="term" value="C:ribosome"/>
    <property type="evidence" value="ECO:0007669"/>
    <property type="project" value="UniProtKB-KW"/>
</dbReference>
<geneLocation type="mitochondrion" evidence="4"/>
<dbReference type="Gene3D" id="3.30.860.10">
    <property type="entry name" value="30s Ribosomal Protein S19, Chain A"/>
    <property type="match status" value="1"/>
</dbReference>
<accession>D8L7S6</accession>
<dbReference type="GO" id="GO:0003735">
    <property type="term" value="F:structural constituent of ribosome"/>
    <property type="evidence" value="ECO:0007669"/>
    <property type="project" value="InterPro"/>
</dbReference>
<sequence>MSRSAWKCFFFCKNKRKIIMSFFARKKESCSCLYSRDSAIIFFLKNLSFKVYNGKYLKKVRPHMFISYKKAGEFAFTRKPYFFPIKKK</sequence>
<evidence type="ECO:0000313" key="4">
    <source>
        <dbReference type="EMBL" id="CAZ66813.1"/>
    </source>
</evidence>
<comment type="similarity">
    <text evidence="1">Belongs to the universal ribosomal protein uS19 family.</text>
</comment>
<dbReference type="RefSeq" id="YP_003734434.1">
    <property type="nucleotide sequence ID" value="NC_014262.1"/>
</dbReference>
<name>D8L7S6_PARCA</name>
<dbReference type="InterPro" id="IPR023575">
    <property type="entry name" value="Ribosomal_uS19_SF"/>
</dbReference>
<dbReference type="AlphaFoldDB" id="D8L7S6"/>
<evidence type="ECO:0000256" key="3">
    <source>
        <dbReference type="ARBA" id="ARBA00023274"/>
    </source>
</evidence>
<dbReference type="EMBL" id="FN424190">
    <property type="protein sequence ID" value="CAZ66813.1"/>
    <property type="molecule type" value="Genomic_DNA"/>
</dbReference>
<dbReference type="GeneID" id="9384794"/>
<dbReference type="GO" id="GO:1990904">
    <property type="term" value="C:ribonucleoprotein complex"/>
    <property type="evidence" value="ECO:0007669"/>
    <property type="project" value="UniProtKB-KW"/>
</dbReference>